<dbReference type="Pfam" id="PF00011">
    <property type="entry name" value="HSP20"/>
    <property type="match status" value="1"/>
</dbReference>
<dbReference type="RefSeq" id="WP_151151651.1">
    <property type="nucleotide sequence ID" value="NZ_WAIE01000006.1"/>
</dbReference>
<proteinExistence type="inferred from homology"/>
<dbReference type="PANTHER" id="PTHR11527">
    <property type="entry name" value="HEAT-SHOCK PROTEIN 20 FAMILY MEMBER"/>
    <property type="match status" value="1"/>
</dbReference>
<sequence>MSDVMKKEDKSLPTFRPATDILEREDGFYIYMDLPGVHKDALVIDLQENDLTVSGKTSYPAPENERYSEMQFGNGEYRRSVSLSDIVDRERIRANLNDGVLELYLPRVEKTQPKRIEITSG</sequence>
<dbReference type="Proteomes" id="UP000438699">
    <property type="component" value="Unassembled WGS sequence"/>
</dbReference>
<dbReference type="InterPro" id="IPR031107">
    <property type="entry name" value="Small_HSP"/>
</dbReference>
<evidence type="ECO:0000313" key="5">
    <source>
        <dbReference type="Proteomes" id="UP000438699"/>
    </source>
</evidence>
<name>A0A6N6MZE2_9BACT</name>
<evidence type="ECO:0000259" key="3">
    <source>
        <dbReference type="PROSITE" id="PS01031"/>
    </source>
</evidence>
<dbReference type="CDD" id="cd06464">
    <property type="entry name" value="ACD_sHsps-like"/>
    <property type="match status" value="1"/>
</dbReference>
<evidence type="ECO:0000256" key="1">
    <source>
        <dbReference type="PROSITE-ProRule" id="PRU00285"/>
    </source>
</evidence>
<reference evidence="4 5" key="1">
    <citation type="journal article" date="2017" name="Int. J. Syst. Evol. Microbiol.">
        <title>Desulfovibrio senegalensis sp. nov., a mesophilic sulfate reducer isolated from marine sediment.</title>
        <authorList>
            <person name="Thioye A."/>
            <person name="Gam Z.B.A."/>
            <person name="Mbengue M."/>
            <person name="Cayol J.L."/>
            <person name="Joseph-Bartoli M."/>
            <person name="Toure-Kane C."/>
            <person name="Labat M."/>
        </authorList>
    </citation>
    <scope>NUCLEOTIDE SEQUENCE [LARGE SCALE GENOMIC DNA]</scope>
    <source>
        <strain evidence="4 5">DSM 101509</strain>
    </source>
</reference>
<dbReference type="Gene3D" id="2.60.40.790">
    <property type="match status" value="1"/>
</dbReference>
<gene>
    <name evidence="4" type="ORF">F8A88_13265</name>
</gene>
<keyword evidence="5" id="KW-1185">Reference proteome</keyword>
<dbReference type="SUPFAM" id="SSF49764">
    <property type="entry name" value="HSP20-like chaperones"/>
    <property type="match status" value="1"/>
</dbReference>
<feature type="domain" description="SHSP" evidence="3">
    <location>
        <begin position="10"/>
        <end position="121"/>
    </location>
</feature>
<dbReference type="EMBL" id="WAIE01000006">
    <property type="protein sequence ID" value="KAB1440907.1"/>
    <property type="molecule type" value="Genomic_DNA"/>
</dbReference>
<dbReference type="PROSITE" id="PS01031">
    <property type="entry name" value="SHSP"/>
    <property type="match status" value="1"/>
</dbReference>
<dbReference type="InterPro" id="IPR008978">
    <property type="entry name" value="HSP20-like_chaperone"/>
</dbReference>
<evidence type="ECO:0000256" key="2">
    <source>
        <dbReference type="RuleBase" id="RU003616"/>
    </source>
</evidence>
<dbReference type="OrthoDB" id="9811615at2"/>
<comment type="caution">
    <text evidence="4">The sequence shown here is derived from an EMBL/GenBank/DDBJ whole genome shotgun (WGS) entry which is preliminary data.</text>
</comment>
<comment type="similarity">
    <text evidence="1 2">Belongs to the small heat shock protein (HSP20) family.</text>
</comment>
<organism evidence="4 5">
    <name type="scientific">Pseudodesulfovibrio senegalensis</name>
    <dbReference type="NCBI Taxonomy" id="1721087"/>
    <lineage>
        <taxon>Bacteria</taxon>
        <taxon>Pseudomonadati</taxon>
        <taxon>Thermodesulfobacteriota</taxon>
        <taxon>Desulfovibrionia</taxon>
        <taxon>Desulfovibrionales</taxon>
        <taxon>Desulfovibrionaceae</taxon>
    </lineage>
</organism>
<evidence type="ECO:0000313" key="4">
    <source>
        <dbReference type="EMBL" id="KAB1440907.1"/>
    </source>
</evidence>
<accession>A0A6N6MZE2</accession>
<dbReference type="AlphaFoldDB" id="A0A6N6MZE2"/>
<dbReference type="InterPro" id="IPR002068">
    <property type="entry name" value="A-crystallin/Hsp20_dom"/>
</dbReference>
<protein>
    <submittedName>
        <fullName evidence="4">Hsp20/alpha crystallin family protein</fullName>
    </submittedName>
</protein>